<organism evidence="1 2">
    <name type="scientific">Psychrobacter aestuarii</name>
    <dbReference type="NCBI Taxonomy" id="556327"/>
    <lineage>
        <taxon>Bacteria</taxon>
        <taxon>Pseudomonadati</taxon>
        <taxon>Pseudomonadota</taxon>
        <taxon>Gammaproteobacteria</taxon>
        <taxon>Moraxellales</taxon>
        <taxon>Moraxellaceae</taxon>
        <taxon>Psychrobacter</taxon>
    </lineage>
</organism>
<evidence type="ECO:0000313" key="1">
    <source>
        <dbReference type="EMBL" id="GAA0317833.1"/>
    </source>
</evidence>
<gene>
    <name evidence="1" type="ORF">GCM10009129_14170</name>
</gene>
<dbReference type="Gene3D" id="2.60.40.1190">
    <property type="match status" value="1"/>
</dbReference>
<evidence type="ECO:0000313" key="2">
    <source>
        <dbReference type="Proteomes" id="UP001501787"/>
    </source>
</evidence>
<name>A0ABN0VUR5_9GAMM</name>
<keyword evidence="2" id="KW-1185">Reference proteome</keyword>
<evidence type="ECO:0008006" key="3">
    <source>
        <dbReference type="Google" id="ProtNLM"/>
    </source>
</evidence>
<dbReference type="Proteomes" id="UP001501787">
    <property type="component" value="Unassembled WGS sequence"/>
</dbReference>
<protein>
    <recommendedName>
        <fullName evidence="3">DOMON-like domain-containing protein</fullName>
    </recommendedName>
</protein>
<reference evidence="1 2" key="1">
    <citation type="journal article" date="2019" name="Int. J. Syst. Evol. Microbiol.">
        <title>The Global Catalogue of Microorganisms (GCM) 10K type strain sequencing project: providing services to taxonomists for standard genome sequencing and annotation.</title>
        <authorList>
            <consortium name="The Broad Institute Genomics Platform"/>
            <consortium name="The Broad Institute Genome Sequencing Center for Infectious Disease"/>
            <person name="Wu L."/>
            <person name="Ma J."/>
        </authorList>
    </citation>
    <scope>NUCLEOTIDE SEQUENCE [LARGE SCALE GENOMIC DNA]</scope>
    <source>
        <strain evidence="1 2">JCM 16343</strain>
    </source>
</reference>
<comment type="caution">
    <text evidence="1">The sequence shown here is derived from an EMBL/GenBank/DDBJ whole genome shotgun (WGS) entry which is preliminary data.</text>
</comment>
<accession>A0ABN0VUR5</accession>
<dbReference type="EMBL" id="BAAAFR010000004">
    <property type="protein sequence ID" value="GAA0317833.1"/>
    <property type="molecule type" value="Genomic_DNA"/>
</dbReference>
<sequence>MVTVTLDKQPQPTLFFDYQISIADKALAKQLAWTPWQTQRVGFTDYLWQETCLECFIAPSTDSRYLEINAHPDGRYALYQFEHYRHPSTLPPPALIDPIQQTKAQIDWQPDTALDGTLTKAGYSYQRRFSLPLAVLFGADHAAHPARLHPCVILRFADSYLYFAPKHPMPPDFHDRQYWTAL</sequence>
<proteinExistence type="predicted"/>